<dbReference type="Proteomes" id="UP000076502">
    <property type="component" value="Unassembled WGS sequence"/>
</dbReference>
<sequence>MVERGKAADDLLLLVEETGRHSENGKEREGLRGNNPMLFLRAARRFTLFSSEASSPRREESRVDGQPRDFDEGPGERKKEGRIALEVRKQWRLNEGEGWKVDEDCNVEGDQAGEEDGRAEGRKPRNVHR</sequence>
<gene>
    <name evidence="2" type="ORF">WN55_06387</name>
</gene>
<dbReference type="AlphaFoldDB" id="A0A154PQG0"/>
<protein>
    <submittedName>
        <fullName evidence="2">Uncharacterized protein</fullName>
    </submittedName>
</protein>
<feature type="region of interest" description="Disordered" evidence="1">
    <location>
        <begin position="50"/>
        <end position="82"/>
    </location>
</feature>
<feature type="compositionally biased region" description="Acidic residues" evidence="1">
    <location>
        <begin position="104"/>
        <end position="114"/>
    </location>
</feature>
<feature type="compositionally biased region" description="Basic and acidic residues" evidence="1">
    <location>
        <begin position="55"/>
        <end position="82"/>
    </location>
</feature>
<dbReference type="EMBL" id="KQ435037">
    <property type="protein sequence ID" value="KZC14155.1"/>
    <property type="molecule type" value="Genomic_DNA"/>
</dbReference>
<feature type="compositionally biased region" description="Basic and acidic residues" evidence="1">
    <location>
        <begin position="17"/>
        <end position="31"/>
    </location>
</feature>
<accession>A0A154PQG0</accession>
<proteinExistence type="predicted"/>
<evidence type="ECO:0000313" key="3">
    <source>
        <dbReference type="Proteomes" id="UP000076502"/>
    </source>
</evidence>
<name>A0A154PQG0_DUFNO</name>
<feature type="region of interest" description="Disordered" evidence="1">
    <location>
        <begin position="16"/>
        <end position="36"/>
    </location>
</feature>
<keyword evidence="3" id="KW-1185">Reference proteome</keyword>
<feature type="region of interest" description="Disordered" evidence="1">
    <location>
        <begin position="100"/>
        <end position="129"/>
    </location>
</feature>
<evidence type="ECO:0000256" key="1">
    <source>
        <dbReference type="SAM" id="MobiDB-lite"/>
    </source>
</evidence>
<reference evidence="2 3" key="1">
    <citation type="submission" date="2015-07" db="EMBL/GenBank/DDBJ databases">
        <title>The genome of Dufourea novaeangliae.</title>
        <authorList>
            <person name="Pan H."/>
            <person name="Kapheim K."/>
        </authorList>
    </citation>
    <scope>NUCLEOTIDE SEQUENCE [LARGE SCALE GENOMIC DNA]</scope>
    <source>
        <strain evidence="2">0120121106</strain>
        <tissue evidence="2">Whole body</tissue>
    </source>
</reference>
<organism evidence="2 3">
    <name type="scientific">Dufourea novaeangliae</name>
    <name type="common">Sweat bee</name>
    <dbReference type="NCBI Taxonomy" id="178035"/>
    <lineage>
        <taxon>Eukaryota</taxon>
        <taxon>Metazoa</taxon>
        <taxon>Ecdysozoa</taxon>
        <taxon>Arthropoda</taxon>
        <taxon>Hexapoda</taxon>
        <taxon>Insecta</taxon>
        <taxon>Pterygota</taxon>
        <taxon>Neoptera</taxon>
        <taxon>Endopterygota</taxon>
        <taxon>Hymenoptera</taxon>
        <taxon>Apocrita</taxon>
        <taxon>Aculeata</taxon>
        <taxon>Apoidea</taxon>
        <taxon>Anthophila</taxon>
        <taxon>Halictidae</taxon>
        <taxon>Rophitinae</taxon>
        <taxon>Dufourea</taxon>
    </lineage>
</organism>
<evidence type="ECO:0000313" key="2">
    <source>
        <dbReference type="EMBL" id="KZC14155.1"/>
    </source>
</evidence>